<dbReference type="AlphaFoldDB" id="A0ABD6CSZ3"/>
<proteinExistence type="predicted"/>
<reference evidence="1 2" key="1">
    <citation type="journal article" date="2019" name="Int. J. Syst. Evol. Microbiol.">
        <title>The Global Catalogue of Microorganisms (GCM) 10K type strain sequencing project: providing services to taxonomists for standard genome sequencing and annotation.</title>
        <authorList>
            <consortium name="The Broad Institute Genomics Platform"/>
            <consortium name="The Broad Institute Genome Sequencing Center for Infectious Disease"/>
            <person name="Wu L."/>
            <person name="Ma J."/>
        </authorList>
    </citation>
    <scope>NUCLEOTIDE SEQUENCE [LARGE SCALE GENOMIC DNA]</scope>
    <source>
        <strain evidence="1 2">CGMCC 1.12121</strain>
    </source>
</reference>
<dbReference type="Proteomes" id="UP001597085">
    <property type="component" value="Unassembled WGS sequence"/>
</dbReference>
<protein>
    <submittedName>
        <fullName evidence="1">Uncharacterized protein</fullName>
    </submittedName>
</protein>
<evidence type="ECO:0000313" key="1">
    <source>
        <dbReference type="EMBL" id="MFD1600574.1"/>
    </source>
</evidence>
<evidence type="ECO:0000313" key="2">
    <source>
        <dbReference type="Proteomes" id="UP001597085"/>
    </source>
</evidence>
<comment type="caution">
    <text evidence="1">The sequence shown here is derived from an EMBL/GenBank/DDBJ whole genome shotgun (WGS) entry which is preliminary data.</text>
</comment>
<dbReference type="RefSeq" id="WP_390278161.1">
    <property type="nucleotide sequence ID" value="NZ_JBHUDK010000016.1"/>
</dbReference>
<sequence length="66" mass="7386">MPDLTSSGNALRSDLPSAGLDVAKLRLELNEKSLEELVEDGVVKWDRERNAVKKGPHFDKERPLKS</sequence>
<name>A0ABD6CSZ3_9EURY</name>
<dbReference type="EMBL" id="JBHUDK010000016">
    <property type="protein sequence ID" value="MFD1600574.1"/>
    <property type="molecule type" value="Genomic_DNA"/>
</dbReference>
<gene>
    <name evidence="1" type="ORF">ACFSBX_16670</name>
</gene>
<accession>A0ABD6CSZ3</accession>
<organism evidence="1 2">
    <name type="scientific">Halobellus rarus</name>
    <dbReference type="NCBI Taxonomy" id="1126237"/>
    <lineage>
        <taxon>Archaea</taxon>
        <taxon>Methanobacteriati</taxon>
        <taxon>Methanobacteriota</taxon>
        <taxon>Stenosarchaea group</taxon>
        <taxon>Halobacteria</taxon>
        <taxon>Halobacteriales</taxon>
        <taxon>Haloferacaceae</taxon>
        <taxon>Halobellus</taxon>
    </lineage>
</organism>
<keyword evidence="2" id="KW-1185">Reference proteome</keyword>